<dbReference type="EMBL" id="VCHX02000272">
    <property type="protein sequence ID" value="TPQ17539.1"/>
    <property type="molecule type" value="Genomic_DNA"/>
</dbReference>
<gene>
    <name evidence="2" type="ORF">FGD71_035915</name>
</gene>
<sequence>ARREPRGRRAGSRRGPRCPARARARRGRRPRARSAARAGRSSPRRTRPFRPVPGVGQIPVAGARGAAVPPLRRRPATVAPERYSGPPARHSPGRHSDHEVIHSG</sequence>
<feature type="compositionally biased region" description="Basic residues" evidence="1">
    <location>
        <begin position="1"/>
        <end position="34"/>
    </location>
</feature>
<organism evidence="2 3">
    <name type="scientific">Streptomyces sporangiiformans</name>
    <dbReference type="NCBI Taxonomy" id="2315329"/>
    <lineage>
        <taxon>Bacteria</taxon>
        <taxon>Bacillati</taxon>
        <taxon>Actinomycetota</taxon>
        <taxon>Actinomycetes</taxon>
        <taxon>Kitasatosporales</taxon>
        <taxon>Streptomycetaceae</taxon>
        <taxon>Streptomyces</taxon>
    </lineage>
</organism>
<feature type="region of interest" description="Disordered" evidence="1">
    <location>
        <begin position="1"/>
        <end position="104"/>
    </location>
</feature>
<name>A0A505DHM9_9ACTN</name>
<accession>A0A505DHM9</accession>
<reference evidence="2 3" key="1">
    <citation type="submission" date="2019-06" db="EMBL/GenBank/DDBJ databases">
        <title>Streptomyces sporangiiformans sp. nov., a novel actinomycete isolated from soil in Mount Song.</title>
        <authorList>
            <person name="Han L."/>
        </authorList>
    </citation>
    <scope>NUCLEOTIDE SEQUENCE [LARGE SCALE GENOMIC DNA]</scope>
    <source>
        <strain evidence="2 3">NEAU-SSA 1</strain>
    </source>
</reference>
<dbReference type="Proteomes" id="UP000317378">
    <property type="component" value="Unassembled WGS sequence"/>
</dbReference>
<feature type="compositionally biased region" description="Basic and acidic residues" evidence="1">
    <location>
        <begin position="94"/>
        <end position="104"/>
    </location>
</feature>
<keyword evidence="3" id="KW-1185">Reference proteome</keyword>
<evidence type="ECO:0000313" key="2">
    <source>
        <dbReference type="EMBL" id="TPQ17539.1"/>
    </source>
</evidence>
<evidence type="ECO:0000256" key="1">
    <source>
        <dbReference type="SAM" id="MobiDB-lite"/>
    </source>
</evidence>
<feature type="non-terminal residue" evidence="2">
    <location>
        <position position="1"/>
    </location>
</feature>
<evidence type="ECO:0000313" key="3">
    <source>
        <dbReference type="Proteomes" id="UP000317378"/>
    </source>
</evidence>
<dbReference type="AlphaFoldDB" id="A0A505DHM9"/>
<protein>
    <submittedName>
        <fullName evidence="2">Uncharacterized protein</fullName>
    </submittedName>
</protein>
<feature type="compositionally biased region" description="Low complexity" evidence="1">
    <location>
        <begin position="52"/>
        <end position="80"/>
    </location>
</feature>
<proteinExistence type="predicted"/>
<comment type="caution">
    <text evidence="2">The sequence shown here is derived from an EMBL/GenBank/DDBJ whole genome shotgun (WGS) entry which is preliminary data.</text>
</comment>